<protein>
    <submittedName>
        <fullName evidence="4">Heavy metal transport/detoxification protein</fullName>
    </submittedName>
</protein>
<evidence type="ECO:0000259" key="3">
    <source>
        <dbReference type="PROSITE" id="PS50846"/>
    </source>
</evidence>
<keyword evidence="2" id="KW-0472">Membrane</keyword>
<dbReference type="STRING" id="394503.Ccel_0745"/>
<dbReference type="SUPFAM" id="SSF55008">
    <property type="entry name" value="HMA, heavy metal-associated domain"/>
    <property type="match status" value="1"/>
</dbReference>
<dbReference type="Pfam" id="PF13386">
    <property type="entry name" value="DsbD_2"/>
    <property type="match status" value="1"/>
</dbReference>
<evidence type="ECO:0000256" key="2">
    <source>
        <dbReference type="SAM" id="Phobius"/>
    </source>
</evidence>
<name>B8I7W6_RUMCH</name>
<feature type="transmembrane region" description="Helical" evidence="2">
    <location>
        <begin position="239"/>
        <end position="263"/>
    </location>
</feature>
<keyword evidence="5" id="KW-1185">Reference proteome</keyword>
<proteinExistence type="predicted"/>
<feature type="transmembrane region" description="Helical" evidence="2">
    <location>
        <begin position="310"/>
        <end position="331"/>
    </location>
</feature>
<dbReference type="InterPro" id="IPR017969">
    <property type="entry name" value="Heavy-metal-associated_CS"/>
</dbReference>
<feature type="domain" description="HMA" evidence="3">
    <location>
        <begin position="1"/>
        <end position="67"/>
    </location>
</feature>
<dbReference type="CDD" id="cd00371">
    <property type="entry name" value="HMA"/>
    <property type="match status" value="1"/>
</dbReference>
<gene>
    <name evidence="4" type="ordered locus">Ccel_0745</name>
</gene>
<dbReference type="Proteomes" id="UP000001349">
    <property type="component" value="Chromosome"/>
</dbReference>
<feature type="transmembrane region" description="Helical" evidence="2">
    <location>
        <begin position="119"/>
        <end position="144"/>
    </location>
</feature>
<sequence>MLKILHVEGMTCTGCETRIENAIKKLDGVENVKVSYSNSNVYVTYDIDAVNLNTIIEAVEKLNYKVKNKSNSIRNKPQFMGVGQIVGIAVIILALYIIIRNTVGFNFIPQVNQSMGYGILFFMGMLTSLHCVAMCGGINLSVCVQYKAVTDGSKFDKLKPSALYNLGRVISYTIVGGIVGGIGSVVSFSGTAKGVVAILSGFFMIIMGINMLNIFPVLRKLNPRMPKIFSRKVHENGINRGPLIVGFLNGLMPCGPLQAMQIYALGTGSAMTGALSMFLFCLGTIPLMFGFGAVSSFLSGKFTHRMMKVSAVLVLLLGVLMLNRGLLLSGFNTSVVLGMSASGSGVAKIEGNVQIVNTKLDSGRYSPIIVQKGIPVKWIITADSSDINGCNNSINVPEYNLENKQLKAGQNVIEFTPGEEGNFVYSCWMGMITSNIKVVSDLSSVSDEDKQATAIHRVRSPVREAAVVSLL</sequence>
<dbReference type="PANTHER" id="PTHR42208">
    <property type="entry name" value="HEAVY METAL TRANSPORTER-RELATED"/>
    <property type="match status" value="1"/>
</dbReference>
<dbReference type="EMBL" id="CP001348">
    <property type="protein sequence ID" value="ACL75123.1"/>
    <property type="molecule type" value="Genomic_DNA"/>
</dbReference>
<feature type="transmembrane region" description="Helical" evidence="2">
    <location>
        <begin position="275"/>
        <end position="298"/>
    </location>
</feature>
<feature type="transmembrane region" description="Helical" evidence="2">
    <location>
        <begin position="194"/>
        <end position="218"/>
    </location>
</feature>
<dbReference type="PANTHER" id="PTHR42208:SF1">
    <property type="entry name" value="HEAVY METAL TRANSPORTER"/>
    <property type="match status" value="1"/>
</dbReference>
<dbReference type="PROSITE" id="PS01047">
    <property type="entry name" value="HMA_1"/>
    <property type="match status" value="1"/>
</dbReference>
<feature type="transmembrane region" description="Helical" evidence="2">
    <location>
        <begin position="165"/>
        <end position="188"/>
    </location>
</feature>
<dbReference type="Gene3D" id="2.60.40.420">
    <property type="entry name" value="Cupredoxins - blue copper proteins"/>
    <property type="match status" value="1"/>
</dbReference>
<dbReference type="RefSeq" id="WP_015924290.1">
    <property type="nucleotide sequence ID" value="NC_011898.1"/>
</dbReference>
<accession>B8I7W6</accession>
<dbReference type="InterPro" id="IPR006121">
    <property type="entry name" value="HMA_dom"/>
</dbReference>
<dbReference type="PROSITE" id="PS50846">
    <property type="entry name" value="HMA_2"/>
    <property type="match status" value="1"/>
</dbReference>
<keyword evidence="2" id="KW-0812">Transmembrane</keyword>
<dbReference type="InterPro" id="IPR008972">
    <property type="entry name" value="Cupredoxin"/>
</dbReference>
<dbReference type="Gene3D" id="3.30.70.100">
    <property type="match status" value="1"/>
</dbReference>
<evidence type="ECO:0000313" key="5">
    <source>
        <dbReference type="Proteomes" id="UP000001349"/>
    </source>
</evidence>
<evidence type="ECO:0000256" key="1">
    <source>
        <dbReference type="ARBA" id="ARBA00022723"/>
    </source>
</evidence>
<dbReference type="KEGG" id="cce:Ccel_0745"/>
<keyword evidence="1" id="KW-0479">Metal-binding</keyword>
<dbReference type="InterPro" id="IPR036163">
    <property type="entry name" value="HMA_dom_sf"/>
</dbReference>
<dbReference type="GO" id="GO:0046872">
    <property type="term" value="F:metal ion binding"/>
    <property type="evidence" value="ECO:0007669"/>
    <property type="project" value="UniProtKB-KW"/>
</dbReference>
<dbReference type="Pfam" id="PF00403">
    <property type="entry name" value="HMA"/>
    <property type="match status" value="1"/>
</dbReference>
<dbReference type="eggNOG" id="COG2836">
    <property type="taxonomic scope" value="Bacteria"/>
</dbReference>
<organism evidence="4 5">
    <name type="scientific">Ruminiclostridium cellulolyticum (strain ATCC 35319 / DSM 5812 / JCM 6584 / H10)</name>
    <name type="common">Clostridium cellulolyticum</name>
    <dbReference type="NCBI Taxonomy" id="394503"/>
    <lineage>
        <taxon>Bacteria</taxon>
        <taxon>Bacillati</taxon>
        <taxon>Bacillota</taxon>
        <taxon>Clostridia</taxon>
        <taxon>Eubacteriales</taxon>
        <taxon>Oscillospiraceae</taxon>
        <taxon>Ruminiclostridium</taxon>
    </lineage>
</organism>
<feature type="transmembrane region" description="Helical" evidence="2">
    <location>
        <begin position="79"/>
        <end position="99"/>
    </location>
</feature>
<keyword evidence="2" id="KW-1133">Transmembrane helix</keyword>
<dbReference type="AlphaFoldDB" id="B8I7W6"/>
<dbReference type="eggNOG" id="COG4633">
    <property type="taxonomic scope" value="Bacteria"/>
</dbReference>
<reference evidence="4 5" key="1">
    <citation type="submission" date="2009-01" db="EMBL/GenBank/DDBJ databases">
        <title>Complete sequence of Clostridium cellulolyticum H10.</title>
        <authorList>
            <consortium name="US DOE Joint Genome Institute"/>
            <person name="Lucas S."/>
            <person name="Copeland A."/>
            <person name="Lapidus A."/>
            <person name="Glavina del Rio T."/>
            <person name="Dalin E."/>
            <person name="Tice H."/>
            <person name="Bruce D."/>
            <person name="Goodwin L."/>
            <person name="Pitluck S."/>
            <person name="Chertkov O."/>
            <person name="Saunders E."/>
            <person name="Brettin T."/>
            <person name="Detter J.C."/>
            <person name="Han C."/>
            <person name="Larimer F."/>
            <person name="Land M."/>
            <person name="Hauser L."/>
            <person name="Kyrpides N."/>
            <person name="Ivanova N."/>
            <person name="Zhou J."/>
            <person name="Richardson P."/>
        </authorList>
    </citation>
    <scope>NUCLEOTIDE SEQUENCE [LARGE SCALE GENOMIC DNA]</scope>
    <source>
        <strain evidence="5">ATCC 35319 / DSM 5812 / JCM 6584 / H10</strain>
    </source>
</reference>
<dbReference type="SUPFAM" id="SSF49503">
    <property type="entry name" value="Cupredoxins"/>
    <property type="match status" value="1"/>
</dbReference>
<dbReference type="FunFam" id="3.30.70.100:FF:000001">
    <property type="entry name" value="ATPase copper transporting beta"/>
    <property type="match status" value="1"/>
</dbReference>
<dbReference type="HOGENOM" id="CLU_032635_2_0_9"/>
<evidence type="ECO:0000313" key="4">
    <source>
        <dbReference type="EMBL" id="ACL75123.1"/>
    </source>
</evidence>
<dbReference type="InterPro" id="IPR039447">
    <property type="entry name" value="UreH-like_TM_dom"/>
</dbReference>
<dbReference type="eggNOG" id="COG2608">
    <property type="taxonomic scope" value="Bacteria"/>
</dbReference>